<comment type="caution">
    <text evidence="2">The sequence shown here is derived from an EMBL/GenBank/DDBJ whole genome shotgun (WGS) entry which is preliminary data.</text>
</comment>
<protein>
    <submittedName>
        <fullName evidence="2">Glycosyl hydrolase family 43 protein</fullName>
    </submittedName>
</protein>
<dbReference type="SUPFAM" id="SSF49899">
    <property type="entry name" value="Concanavalin A-like lectins/glucanases"/>
    <property type="match status" value="1"/>
</dbReference>
<reference evidence="2 3" key="1">
    <citation type="submission" date="2014-02" db="EMBL/GenBank/DDBJ databases">
        <title>The genome sequence of Colletotrichum salicis CBS 607.94.</title>
        <authorList>
            <person name="Baroncelli R."/>
            <person name="Thon M.R."/>
        </authorList>
    </citation>
    <scope>NUCLEOTIDE SEQUENCE [LARGE SCALE GENOMIC DNA]</scope>
    <source>
        <strain evidence="2 3">CBS 607.94</strain>
    </source>
</reference>
<dbReference type="InterPro" id="IPR013320">
    <property type="entry name" value="ConA-like_dom_sf"/>
</dbReference>
<dbReference type="InterPro" id="IPR041542">
    <property type="entry name" value="GH43_C2"/>
</dbReference>
<evidence type="ECO:0000313" key="3">
    <source>
        <dbReference type="Proteomes" id="UP000070121"/>
    </source>
</evidence>
<dbReference type="InterPro" id="IPR051795">
    <property type="entry name" value="Glycosyl_Hydrlase_43"/>
</dbReference>
<dbReference type="Proteomes" id="UP000070121">
    <property type="component" value="Unassembled WGS sequence"/>
</dbReference>
<keyword evidence="3" id="KW-1185">Reference proteome</keyword>
<dbReference type="Pfam" id="PF17851">
    <property type="entry name" value="GH43_C2"/>
    <property type="match status" value="1"/>
</dbReference>
<accession>A0A135UNL8</accession>
<dbReference type="STRING" id="1209931.A0A135UNL8"/>
<dbReference type="AlphaFoldDB" id="A0A135UNL8"/>
<dbReference type="Gene3D" id="2.60.120.200">
    <property type="match status" value="1"/>
</dbReference>
<dbReference type="EMBL" id="JFFI01001221">
    <property type="protein sequence ID" value="KXH61989.1"/>
    <property type="molecule type" value="Genomic_DNA"/>
</dbReference>
<evidence type="ECO:0000259" key="1">
    <source>
        <dbReference type="Pfam" id="PF17851"/>
    </source>
</evidence>
<sequence length="188" mass="20544">MEPHNPDVASFQVNNGVTLRTASVTEDIYSARNTLTHRIHGEFPKGTAEIDFSNMADGDRFGLAAVRDQTAYIGIHRNGSEYSLKAIQGIIIDEWSGNPVDPGTEVASAPVPSGATKVWFRAELDARPSGTRDAGFFYSFDGIDFTKLGDTYESYSGWAFFIAYRFGIFNFATTQLGGSVKVNSFTMA</sequence>
<keyword evidence="2" id="KW-0378">Hydrolase</keyword>
<dbReference type="OrthoDB" id="2139957at2759"/>
<evidence type="ECO:0000313" key="2">
    <source>
        <dbReference type="EMBL" id="KXH61989.1"/>
    </source>
</evidence>
<dbReference type="PANTHER" id="PTHR42812">
    <property type="entry name" value="BETA-XYLOSIDASE"/>
    <property type="match status" value="1"/>
</dbReference>
<dbReference type="PANTHER" id="PTHR42812:SF15">
    <property type="entry name" value="HYDROLASE, PUTATIVE (AFU_ORTHOLOGUE AFUA_2G00930)-RELATED"/>
    <property type="match status" value="1"/>
</dbReference>
<gene>
    <name evidence="2" type="ORF">CSAL01_00995</name>
</gene>
<feature type="domain" description="Beta-xylosidase C-terminal Concanavalin A-like" evidence="1">
    <location>
        <begin position="4"/>
        <end position="186"/>
    </location>
</feature>
<name>A0A135UNL8_9PEZI</name>
<organism evidence="2 3">
    <name type="scientific">Colletotrichum salicis</name>
    <dbReference type="NCBI Taxonomy" id="1209931"/>
    <lineage>
        <taxon>Eukaryota</taxon>
        <taxon>Fungi</taxon>
        <taxon>Dikarya</taxon>
        <taxon>Ascomycota</taxon>
        <taxon>Pezizomycotina</taxon>
        <taxon>Sordariomycetes</taxon>
        <taxon>Hypocreomycetidae</taxon>
        <taxon>Glomerellales</taxon>
        <taxon>Glomerellaceae</taxon>
        <taxon>Colletotrichum</taxon>
        <taxon>Colletotrichum acutatum species complex</taxon>
    </lineage>
</organism>
<dbReference type="GO" id="GO:0016787">
    <property type="term" value="F:hydrolase activity"/>
    <property type="evidence" value="ECO:0007669"/>
    <property type="project" value="UniProtKB-KW"/>
</dbReference>
<proteinExistence type="predicted"/>